<keyword evidence="1" id="KW-0812">Transmembrane</keyword>
<evidence type="ECO:0000256" key="1">
    <source>
        <dbReference type="SAM" id="Phobius"/>
    </source>
</evidence>
<name>A0AAD6M3P9_9ROSI</name>
<sequence length="132" mass="15241">MKGNQYGNDSNYWDSLESRLFERFLADTDRSSDSSRHYGTYSQYESYEDDGNIASYYRGSYESRNQGQHSRQAAGGSWPDNEVMARQLQEMSIYGEDSGSTASENHQLLFNLYLVIAYHLWLTMGKVLFLTL</sequence>
<evidence type="ECO:0000313" key="2">
    <source>
        <dbReference type="EMBL" id="KAJ6978196.1"/>
    </source>
</evidence>
<dbReference type="AlphaFoldDB" id="A0AAD6M3P9"/>
<gene>
    <name evidence="2" type="ORF">NC653_029937</name>
</gene>
<reference evidence="2" key="1">
    <citation type="journal article" date="2023" name="Mol. Ecol. Resour.">
        <title>Chromosome-level genome assembly of a triploid poplar Populus alba 'Berolinensis'.</title>
        <authorList>
            <person name="Chen S."/>
            <person name="Yu Y."/>
            <person name="Wang X."/>
            <person name="Wang S."/>
            <person name="Zhang T."/>
            <person name="Zhou Y."/>
            <person name="He R."/>
            <person name="Meng N."/>
            <person name="Wang Y."/>
            <person name="Liu W."/>
            <person name="Liu Z."/>
            <person name="Liu J."/>
            <person name="Guo Q."/>
            <person name="Huang H."/>
            <person name="Sederoff R.R."/>
            <person name="Wang G."/>
            <person name="Qu G."/>
            <person name="Chen S."/>
        </authorList>
    </citation>
    <scope>NUCLEOTIDE SEQUENCE</scope>
    <source>
        <strain evidence="2">SC-2020</strain>
    </source>
</reference>
<keyword evidence="1" id="KW-0472">Membrane</keyword>
<keyword evidence="3" id="KW-1185">Reference proteome</keyword>
<feature type="transmembrane region" description="Helical" evidence="1">
    <location>
        <begin position="108"/>
        <end position="129"/>
    </location>
</feature>
<organism evidence="2 3">
    <name type="scientific">Populus alba x Populus x berolinensis</name>
    <dbReference type="NCBI Taxonomy" id="444605"/>
    <lineage>
        <taxon>Eukaryota</taxon>
        <taxon>Viridiplantae</taxon>
        <taxon>Streptophyta</taxon>
        <taxon>Embryophyta</taxon>
        <taxon>Tracheophyta</taxon>
        <taxon>Spermatophyta</taxon>
        <taxon>Magnoliopsida</taxon>
        <taxon>eudicotyledons</taxon>
        <taxon>Gunneridae</taxon>
        <taxon>Pentapetalae</taxon>
        <taxon>rosids</taxon>
        <taxon>fabids</taxon>
        <taxon>Malpighiales</taxon>
        <taxon>Salicaceae</taxon>
        <taxon>Saliceae</taxon>
        <taxon>Populus</taxon>
    </lineage>
</organism>
<dbReference type="EMBL" id="JAQIZT010000012">
    <property type="protein sequence ID" value="KAJ6978196.1"/>
    <property type="molecule type" value="Genomic_DNA"/>
</dbReference>
<accession>A0AAD6M3P9</accession>
<comment type="caution">
    <text evidence="2">The sequence shown here is derived from an EMBL/GenBank/DDBJ whole genome shotgun (WGS) entry which is preliminary data.</text>
</comment>
<evidence type="ECO:0000313" key="3">
    <source>
        <dbReference type="Proteomes" id="UP001164929"/>
    </source>
</evidence>
<keyword evidence="1" id="KW-1133">Transmembrane helix</keyword>
<protein>
    <submittedName>
        <fullName evidence="2">Uncharacterized protein</fullName>
    </submittedName>
</protein>
<dbReference type="Proteomes" id="UP001164929">
    <property type="component" value="Chromosome 12"/>
</dbReference>
<proteinExistence type="predicted"/>